<accession>A0AA37T6F7</accession>
<dbReference type="Proteomes" id="UP001156870">
    <property type="component" value="Unassembled WGS sequence"/>
</dbReference>
<dbReference type="AlphaFoldDB" id="A0AA37T6F7"/>
<dbReference type="SUPFAM" id="SSF160719">
    <property type="entry name" value="gpW/gp25-like"/>
    <property type="match status" value="1"/>
</dbReference>
<protein>
    <recommendedName>
        <fullName evidence="1">IraD/Gp25-like domain-containing protein</fullName>
    </recommendedName>
</protein>
<gene>
    <name evidence="2" type="ORF">GCM10007877_35590</name>
</gene>
<evidence type="ECO:0000313" key="3">
    <source>
        <dbReference type="Proteomes" id="UP001156870"/>
    </source>
</evidence>
<dbReference type="EMBL" id="BSPD01000091">
    <property type="protein sequence ID" value="GLS27840.1"/>
    <property type="molecule type" value="Genomic_DNA"/>
</dbReference>
<proteinExistence type="predicted"/>
<dbReference type="Gene3D" id="3.10.450.40">
    <property type="match status" value="1"/>
</dbReference>
<dbReference type="Pfam" id="PF04965">
    <property type="entry name" value="GPW_gp25"/>
    <property type="match status" value="1"/>
</dbReference>
<sequence length="141" mass="15873">MSQSAIALPRPTLTLPHVRSWPLEGVGADGSVRWARDDDSIRESLLNILLTRPGERLQRPDFGAGLLNFVHEPNNETTRHLMAGVIRKSLQLWEPRIVIEQVSVSPSPQHPADVHLHIRYRMKHLNQSDELGLTLSLGVSR</sequence>
<evidence type="ECO:0000313" key="2">
    <source>
        <dbReference type="EMBL" id="GLS27840.1"/>
    </source>
</evidence>
<organism evidence="2 3">
    <name type="scientific">Marinibactrum halimedae</name>
    <dbReference type="NCBI Taxonomy" id="1444977"/>
    <lineage>
        <taxon>Bacteria</taxon>
        <taxon>Pseudomonadati</taxon>
        <taxon>Pseudomonadota</taxon>
        <taxon>Gammaproteobacteria</taxon>
        <taxon>Cellvibrionales</taxon>
        <taxon>Cellvibrionaceae</taxon>
        <taxon>Marinibactrum</taxon>
    </lineage>
</organism>
<dbReference type="RefSeq" id="WP_232595209.1">
    <property type="nucleotide sequence ID" value="NZ_BSPD01000091.1"/>
</dbReference>
<evidence type="ECO:0000259" key="1">
    <source>
        <dbReference type="Pfam" id="PF04965"/>
    </source>
</evidence>
<feature type="domain" description="IraD/Gp25-like" evidence="1">
    <location>
        <begin position="36"/>
        <end position="125"/>
    </location>
</feature>
<comment type="caution">
    <text evidence="2">The sequence shown here is derived from an EMBL/GenBank/DDBJ whole genome shotgun (WGS) entry which is preliminary data.</text>
</comment>
<name>A0AA37T6F7_9GAMM</name>
<dbReference type="InterPro" id="IPR007048">
    <property type="entry name" value="IraD/Gp25-like"/>
</dbReference>
<reference evidence="2 3" key="1">
    <citation type="journal article" date="2014" name="Int. J. Syst. Evol. Microbiol.">
        <title>Complete genome sequence of Corynebacterium casei LMG S-19264T (=DSM 44701T), isolated from a smear-ripened cheese.</title>
        <authorList>
            <consortium name="US DOE Joint Genome Institute (JGI-PGF)"/>
            <person name="Walter F."/>
            <person name="Albersmeier A."/>
            <person name="Kalinowski J."/>
            <person name="Ruckert C."/>
        </authorList>
    </citation>
    <scope>NUCLEOTIDE SEQUENCE [LARGE SCALE GENOMIC DNA]</scope>
    <source>
        <strain evidence="2 3">NBRC 110095</strain>
    </source>
</reference>
<keyword evidence="3" id="KW-1185">Reference proteome</keyword>